<protein>
    <submittedName>
        <fullName evidence="1">Uncharacterized protein</fullName>
    </submittedName>
</protein>
<sequence>MSPSISPCSSIEFFTLHEQLIPGNPGFTVVESSCPSAFGPISTPTTGPSGRIRAGVDPLMASIEMTMKPVYGSKGLRGLAWDERWYDAGVVAWIHLPRHALL</sequence>
<reference evidence="1 2" key="1">
    <citation type="submission" date="2018-06" db="EMBL/GenBank/DDBJ databases">
        <title>Genome analysis of cellulolytic fungus Trichoderma lentiforme CFAM-422.</title>
        <authorList>
            <person name="Steindorff A.S."/>
            <person name="Formighieri E.F."/>
            <person name="Midorikawa G.E.O."/>
            <person name="Tamietti M.S."/>
            <person name="Ramos E.Z."/>
            <person name="Silva A.S."/>
            <person name="Bon E.P.S."/>
            <person name="Mendes T.D."/>
            <person name="Damaso M.C.T."/>
            <person name="Favaro L.C.L."/>
        </authorList>
    </citation>
    <scope>NUCLEOTIDE SEQUENCE [LARGE SCALE GENOMIC DNA]</scope>
    <source>
        <strain evidence="1 2">CFAM-422</strain>
    </source>
</reference>
<organism evidence="1 2">
    <name type="scientific">Trichoderma lentiforme</name>
    <dbReference type="NCBI Taxonomy" id="1567552"/>
    <lineage>
        <taxon>Eukaryota</taxon>
        <taxon>Fungi</taxon>
        <taxon>Dikarya</taxon>
        <taxon>Ascomycota</taxon>
        <taxon>Pezizomycotina</taxon>
        <taxon>Sordariomycetes</taxon>
        <taxon>Hypocreomycetidae</taxon>
        <taxon>Hypocreales</taxon>
        <taxon>Hypocreaceae</taxon>
        <taxon>Trichoderma</taxon>
    </lineage>
</organism>
<accession>A0A9P4X8A3</accession>
<evidence type="ECO:0000313" key="1">
    <source>
        <dbReference type="EMBL" id="KAF3062970.1"/>
    </source>
</evidence>
<evidence type="ECO:0000313" key="2">
    <source>
        <dbReference type="Proteomes" id="UP000801864"/>
    </source>
</evidence>
<dbReference type="Proteomes" id="UP000801864">
    <property type="component" value="Unassembled WGS sequence"/>
</dbReference>
<keyword evidence="2" id="KW-1185">Reference proteome</keyword>
<comment type="caution">
    <text evidence="1">The sequence shown here is derived from an EMBL/GenBank/DDBJ whole genome shotgun (WGS) entry which is preliminary data.</text>
</comment>
<proteinExistence type="predicted"/>
<dbReference type="EMBL" id="QLNT01000020">
    <property type="protein sequence ID" value="KAF3062970.1"/>
    <property type="molecule type" value="Genomic_DNA"/>
</dbReference>
<gene>
    <name evidence="1" type="ORF">CFAM422_010271</name>
</gene>
<dbReference type="AlphaFoldDB" id="A0A9P4X8A3"/>
<name>A0A9P4X8A3_9HYPO</name>